<feature type="region of interest" description="Disordered" evidence="1">
    <location>
        <begin position="63"/>
        <end position="89"/>
    </location>
</feature>
<organism evidence="2 3">
    <name type="scientific">Musa troglodytarum</name>
    <name type="common">fe'i banana</name>
    <dbReference type="NCBI Taxonomy" id="320322"/>
    <lineage>
        <taxon>Eukaryota</taxon>
        <taxon>Viridiplantae</taxon>
        <taxon>Streptophyta</taxon>
        <taxon>Embryophyta</taxon>
        <taxon>Tracheophyta</taxon>
        <taxon>Spermatophyta</taxon>
        <taxon>Magnoliopsida</taxon>
        <taxon>Liliopsida</taxon>
        <taxon>Zingiberales</taxon>
        <taxon>Musaceae</taxon>
        <taxon>Musa</taxon>
    </lineage>
</organism>
<keyword evidence="3" id="KW-1185">Reference proteome</keyword>
<evidence type="ECO:0000256" key="1">
    <source>
        <dbReference type="SAM" id="MobiDB-lite"/>
    </source>
</evidence>
<dbReference type="Proteomes" id="UP001055439">
    <property type="component" value="Chromosome 8"/>
</dbReference>
<accession>A0A9E7GXC7</accession>
<dbReference type="AlphaFoldDB" id="A0A9E7GXC7"/>
<sequence>MRRPVNAQQQWSGRSKPPAGLRFAATLEQAAEIKQLYMYRSSSRRKTRQEGFRLVLNDALGNALERRPPPPAAVPLPRLGSLRMPPTEDVQQQLQVRRRRRRQRRCGLGTGGVARALLTHRRHHLPQLPLGDDDLDADAAVAVVPSLLDGFRGPDPGAPRQDSALHGRLGLPLLRLRFSHLLLLRHPTNADASALM</sequence>
<reference evidence="2" key="1">
    <citation type="submission" date="2022-05" db="EMBL/GenBank/DDBJ databases">
        <title>The Musa troglodytarum L. genome provides insights into the mechanism of non-climacteric behaviour and enrichment of carotenoids.</title>
        <authorList>
            <person name="Wang J."/>
        </authorList>
    </citation>
    <scope>NUCLEOTIDE SEQUENCE</scope>
    <source>
        <tissue evidence="2">Leaf</tissue>
    </source>
</reference>
<dbReference type="EMBL" id="CP097510">
    <property type="protein sequence ID" value="URE22695.1"/>
    <property type="molecule type" value="Genomic_DNA"/>
</dbReference>
<proteinExistence type="predicted"/>
<feature type="region of interest" description="Disordered" evidence="1">
    <location>
        <begin position="1"/>
        <end position="20"/>
    </location>
</feature>
<gene>
    <name evidence="2" type="ORF">MUK42_15815</name>
</gene>
<name>A0A9E7GXC7_9LILI</name>
<protein>
    <submittedName>
        <fullName evidence="2">Uncharacterized protein</fullName>
    </submittedName>
</protein>
<feature type="compositionally biased region" description="Polar residues" evidence="1">
    <location>
        <begin position="1"/>
        <end position="13"/>
    </location>
</feature>
<evidence type="ECO:0000313" key="3">
    <source>
        <dbReference type="Proteomes" id="UP001055439"/>
    </source>
</evidence>
<evidence type="ECO:0000313" key="2">
    <source>
        <dbReference type="EMBL" id="URE22695.1"/>
    </source>
</evidence>